<reference evidence="1" key="2">
    <citation type="journal article" date="2020" name="Nat. Commun.">
        <title>Large-scale genome sequencing of mycorrhizal fungi provides insights into the early evolution of symbiotic traits.</title>
        <authorList>
            <person name="Miyauchi S."/>
            <person name="Kiss E."/>
            <person name="Kuo A."/>
            <person name="Drula E."/>
            <person name="Kohler A."/>
            <person name="Sanchez-Garcia M."/>
            <person name="Morin E."/>
            <person name="Andreopoulos B."/>
            <person name="Barry K.W."/>
            <person name="Bonito G."/>
            <person name="Buee M."/>
            <person name="Carver A."/>
            <person name="Chen C."/>
            <person name="Cichocki N."/>
            <person name="Clum A."/>
            <person name="Culley D."/>
            <person name="Crous P.W."/>
            <person name="Fauchery L."/>
            <person name="Girlanda M."/>
            <person name="Hayes R.D."/>
            <person name="Keri Z."/>
            <person name="LaButti K."/>
            <person name="Lipzen A."/>
            <person name="Lombard V."/>
            <person name="Magnuson J."/>
            <person name="Maillard F."/>
            <person name="Murat C."/>
            <person name="Nolan M."/>
            <person name="Ohm R.A."/>
            <person name="Pangilinan J."/>
            <person name="Pereira M.F."/>
            <person name="Perotto S."/>
            <person name="Peter M."/>
            <person name="Pfister S."/>
            <person name="Riley R."/>
            <person name="Sitrit Y."/>
            <person name="Stielow J.B."/>
            <person name="Szollosi G."/>
            <person name="Zifcakova L."/>
            <person name="Stursova M."/>
            <person name="Spatafora J.W."/>
            <person name="Tedersoo L."/>
            <person name="Vaario L.M."/>
            <person name="Yamada A."/>
            <person name="Yan M."/>
            <person name="Wang P."/>
            <person name="Xu J."/>
            <person name="Bruns T."/>
            <person name="Baldrian P."/>
            <person name="Vilgalys R."/>
            <person name="Dunand C."/>
            <person name="Henrissat B."/>
            <person name="Grigoriev I.V."/>
            <person name="Hibbett D."/>
            <person name="Nagy L.G."/>
            <person name="Martin F.M."/>
        </authorList>
    </citation>
    <scope>NUCLEOTIDE SEQUENCE</scope>
    <source>
        <strain evidence="1">P2</strain>
    </source>
</reference>
<evidence type="ECO:0000313" key="1">
    <source>
        <dbReference type="EMBL" id="KAF9650580.1"/>
    </source>
</evidence>
<dbReference type="Proteomes" id="UP000886501">
    <property type="component" value="Unassembled WGS sequence"/>
</dbReference>
<sequence>MRAVGQSYRITGSNIDNDFRSFVRVHLSPVCLFQHRLRMDRIEKVIYVDTLQSQSAVQNIFAPYGEISSTDSVRLLARLGIRSLMQNGPGLLHPVDPVQVERDGQVHRGLGILLHIHLLLFVLLSVILVSLYGLLVLA</sequence>
<proteinExistence type="predicted"/>
<reference evidence="1" key="1">
    <citation type="submission" date="2019-10" db="EMBL/GenBank/DDBJ databases">
        <authorList>
            <consortium name="DOE Joint Genome Institute"/>
            <person name="Kuo A."/>
            <person name="Miyauchi S."/>
            <person name="Kiss E."/>
            <person name="Drula E."/>
            <person name="Kohler A."/>
            <person name="Sanchez-Garcia M."/>
            <person name="Andreopoulos B."/>
            <person name="Barry K.W."/>
            <person name="Bonito G."/>
            <person name="Buee M."/>
            <person name="Carver A."/>
            <person name="Chen C."/>
            <person name="Cichocki N."/>
            <person name="Clum A."/>
            <person name="Culley D."/>
            <person name="Crous P.W."/>
            <person name="Fauchery L."/>
            <person name="Girlanda M."/>
            <person name="Hayes R."/>
            <person name="Keri Z."/>
            <person name="Labutti K."/>
            <person name="Lipzen A."/>
            <person name="Lombard V."/>
            <person name="Magnuson J."/>
            <person name="Maillard F."/>
            <person name="Morin E."/>
            <person name="Murat C."/>
            <person name="Nolan M."/>
            <person name="Ohm R."/>
            <person name="Pangilinan J."/>
            <person name="Pereira M."/>
            <person name="Perotto S."/>
            <person name="Peter M."/>
            <person name="Riley R."/>
            <person name="Sitrit Y."/>
            <person name="Stielow B."/>
            <person name="Szollosi G."/>
            <person name="Zifcakova L."/>
            <person name="Stursova M."/>
            <person name="Spatafora J.W."/>
            <person name="Tedersoo L."/>
            <person name="Vaario L.-M."/>
            <person name="Yamada A."/>
            <person name="Yan M."/>
            <person name="Wang P."/>
            <person name="Xu J."/>
            <person name="Bruns T."/>
            <person name="Baldrian P."/>
            <person name="Vilgalys R."/>
            <person name="Henrissat B."/>
            <person name="Grigoriev I.V."/>
            <person name="Hibbett D."/>
            <person name="Nagy L.G."/>
            <person name="Martin F.M."/>
        </authorList>
    </citation>
    <scope>NUCLEOTIDE SEQUENCE</scope>
    <source>
        <strain evidence="1">P2</strain>
    </source>
</reference>
<gene>
    <name evidence="1" type="ORF">BDM02DRAFT_1345643</name>
</gene>
<protein>
    <submittedName>
        <fullName evidence="1">Uncharacterized protein</fullName>
    </submittedName>
</protein>
<keyword evidence="2" id="KW-1185">Reference proteome</keyword>
<dbReference type="EMBL" id="MU117983">
    <property type="protein sequence ID" value="KAF9650580.1"/>
    <property type="molecule type" value="Genomic_DNA"/>
</dbReference>
<evidence type="ECO:0000313" key="2">
    <source>
        <dbReference type="Proteomes" id="UP000886501"/>
    </source>
</evidence>
<organism evidence="1 2">
    <name type="scientific">Thelephora ganbajun</name>
    <name type="common">Ganba fungus</name>
    <dbReference type="NCBI Taxonomy" id="370292"/>
    <lineage>
        <taxon>Eukaryota</taxon>
        <taxon>Fungi</taxon>
        <taxon>Dikarya</taxon>
        <taxon>Basidiomycota</taxon>
        <taxon>Agaricomycotina</taxon>
        <taxon>Agaricomycetes</taxon>
        <taxon>Thelephorales</taxon>
        <taxon>Thelephoraceae</taxon>
        <taxon>Thelephora</taxon>
    </lineage>
</organism>
<accession>A0ACB6ZME6</accession>
<comment type="caution">
    <text evidence="1">The sequence shown here is derived from an EMBL/GenBank/DDBJ whole genome shotgun (WGS) entry which is preliminary data.</text>
</comment>
<name>A0ACB6ZME6_THEGA</name>